<proteinExistence type="predicted"/>
<sequence length="100" mass="10958">MPEIVVLTGTNVAGGMAAVHMWPGDLAPADTGDSSDSEDDQMTRYVMTFHNLPNLGQLQQFMLQGAHFDIYSTVAQQYVDTYLTLEQYDPATLVGVFLAN</sequence>
<accession>A0AAU1IC85</accession>
<dbReference type="AlphaFoldDB" id="A0AAU1IC85"/>
<dbReference type="EMBL" id="CP108140">
    <property type="protein sequence ID" value="WTP91481.1"/>
    <property type="molecule type" value="Genomic_DNA"/>
</dbReference>
<protein>
    <submittedName>
        <fullName evidence="1">Uncharacterized protein</fullName>
    </submittedName>
</protein>
<reference evidence="1" key="1">
    <citation type="submission" date="2022-10" db="EMBL/GenBank/DDBJ databases">
        <title>The complete genomes of actinobacterial strains from the NBC collection.</title>
        <authorList>
            <person name="Joergensen T.S."/>
            <person name="Alvarez Arevalo M."/>
            <person name="Sterndorff E.B."/>
            <person name="Faurdal D."/>
            <person name="Vuksanovic O."/>
            <person name="Mourched A.-S."/>
            <person name="Charusanti P."/>
            <person name="Shaw S."/>
            <person name="Blin K."/>
            <person name="Weber T."/>
        </authorList>
    </citation>
    <scope>NUCLEOTIDE SEQUENCE</scope>
    <source>
        <strain evidence="1">NBC 00180</strain>
    </source>
</reference>
<gene>
    <name evidence="1" type="ORF">OG477_42185</name>
</gene>
<organism evidence="1">
    <name type="scientific">Streptomyces sp. NBC_00180</name>
    <dbReference type="NCBI Taxonomy" id="2903632"/>
    <lineage>
        <taxon>Bacteria</taxon>
        <taxon>Bacillati</taxon>
        <taxon>Actinomycetota</taxon>
        <taxon>Actinomycetes</taxon>
        <taxon>Kitasatosporales</taxon>
        <taxon>Streptomycetaceae</taxon>
        <taxon>Streptomyces</taxon>
    </lineage>
</organism>
<evidence type="ECO:0000313" key="1">
    <source>
        <dbReference type="EMBL" id="WTP91481.1"/>
    </source>
</evidence>
<name>A0AAU1IC85_9ACTN</name>